<dbReference type="NCBIfam" id="TIGR01145">
    <property type="entry name" value="ATP_synt_delta"/>
    <property type="match status" value="1"/>
</dbReference>
<keyword evidence="10" id="KW-1185">Reference proteome</keyword>
<keyword evidence="4 8" id="KW-0406">Ion transport</keyword>
<comment type="function">
    <text evidence="8">This protein is part of the stalk that links CF(0) to CF(1). It either transmits conformational changes from CF(0) to CF(1) or is implicated in proton conduction.</text>
</comment>
<dbReference type="PRINTS" id="PR00125">
    <property type="entry name" value="ATPASEDELTA"/>
</dbReference>
<dbReference type="Proteomes" id="UP001497493">
    <property type="component" value="Chromosome"/>
</dbReference>
<keyword evidence="5 8" id="KW-0472">Membrane</keyword>
<evidence type="ECO:0000256" key="2">
    <source>
        <dbReference type="ARBA" id="ARBA00022448"/>
    </source>
</evidence>
<dbReference type="NCBIfam" id="NF004402">
    <property type="entry name" value="PRK05758.2-2"/>
    <property type="match status" value="1"/>
</dbReference>
<dbReference type="EMBL" id="OZ026884">
    <property type="protein sequence ID" value="CAL1240323.1"/>
    <property type="molecule type" value="Genomic_DNA"/>
</dbReference>
<evidence type="ECO:0000256" key="3">
    <source>
        <dbReference type="ARBA" id="ARBA00022781"/>
    </source>
</evidence>
<organism evidence="9 10">
    <name type="scientific">Candidatus Methylocalor cossyra</name>
    <dbReference type="NCBI Taxonomy" id="3108543"/>
    <lineage>
        <taxon>Bacteria</taxon>
        <taxon>Pseudomonadati</taxon>
        <taxon>Pseudomonadota</taxon>
        <taxon>Gammaproteobacteria</taxon>
        <taxon>Methylococcales</taxon>
        <taxon>Methylococcaceae</taxon>
        <taxon>Candidatus Methylocalor</taxon>
    </lineage>
</organism>
<sequence length="178" mass="20005">MDELTTLARPYAVAVYKRAKETGTTAQWAEALAFLTALMDDERMVRAANSPTVNRAQFTAAFLSLCEGRLSPEAENFVRLLIQNHRLNLVKPIAELFNRYQAEDEGYVDVEVRTAFPLEGDEEPRLAAALERALGRKSRLRVSVDESLIGGVYLRAGDHVIDASVRGQIERLTKRLWN</sequence>
<comment type="function">
    <text evidence="8">F(1)F(0) ATP synthase produces ATP from ADP in the presence of a proton or sodium gradient. F-type ATPases consist of two structural domains, F(1) containing the extramembraneous catalytic core and F(0) containing the membrane proton channel, linked together by a central stalk and a peripheral stalk. During catalysis, ATP synthesis in the catalytic domain of F(1) is coupled via a rotary mechanism of the central stalk subunits to proton translocation.</text>
</comment>
<evidence type="ECO:0000256" key="5">
    <source>
        <dbReference type="ARBA" id="ARBA00023136"/>
    </source>
</evidence>
<reference evidence="9 10" key="1">
    <citation type="submission" date="2024-04" db="EMBL/GenBank/DDBJ databases">
        <authorList>
            <person name="Cremers G."/>
        </authorList>
    </citation>
    <scope>NUCLEOTIDE SEQUENCE [LARGE SCALE GENOMIC DNA]</scope>
    <source>
        <strain evidence="9">MeCH1-AG</strain>
    </source>
</reference>
<proteinExistence type="inferred from homology"/>
<dbReference type="RefSeq" id="WP_348759811.1">
    <property type="nucleotide sequence ID" value="NZ_OZ026884.1"/>
</dbReference>
<dbReference type="InterPro" id="IPR026015">
    <property type="entry name" value="ATP_synth_OSCP/delta_N_sf"/>
</dbReference>
<keyword evidence="6 8" id="KW-0139">CF(1)</keyword>
<dbReference type="HAMAP" id="MF_01416">
    <property type="entry name" value="ATP_synth_delta_bact"/>
    <property type="match status" value="1"/>
</dbReference>
<evidence type="ECO:0000313" key="9">
    <source>
        <dbReference type="EMBL" id="CAL1240323.1"/>
    </source>
</evidence>
<name>A0ABM9NI75_9GAMM</name>
<evidence type="ECO:0000313" key="10">
    <source>
        <dbReference type="Proteomes" id="UP001497493"/>
    </source>
</evidence>
<accession>A0ABM9NI75</accession>
<evidence type="ECO:0000256" key="1">
    <source>
        <dbReference type="ARBA" id="ARBA00004370"/>
    </source>
</evidence>
<keyword evidence="3 8" id="KW-0375">Hydrogen ion transport</keyword>
<comment type="subcellular location">
    <subcellularLocation>
        <location evidence="8">Cell membrane</location>
        <topology evidence="8">Peripheral membrane protein</topology>
    </subcellularLocation>
    <subcellularLocation>
        <location evidence="1">Membrane</location>
    </subcellularLocation>
</comment>
<comment type="similarity">
    <text evidence="8">Belongs to the ATPase delta chain family.</text>
</comment>
<dbReference type="Pfam" id="PF00213">
    <property type="entry name" value="OSCP"/>
    <property type="match status" value="1"/>
</dbReference>
<evidence type="ECO:0000256" key="7">
    <source>
        <dbReference type="ARBA" id="ARBA00023310"/>
    </source>
</evidence>
<protein>
    <recommendedName>
        <fullName evidence="8">ATP synthase subunit delta</fullName>
    </recommendedName>
    <alternativeName>
        <fullName evidence="8">ATP synthase F(1) sector subunit delta</fullName>
    </alternativeName>
    <alternativeName>
        <fullName evidence="8">F-type ATPase subunit delta</fullName>
        <shortName evidence="8">F-ATPase subunit delta</shortName>
    </alternativeName>
</protein>
<keyword evidence="8" id="KW-1003">Cell membrane</keyword>
<dbReference type="Gene3D" id="1.10.520.20">
    <property type="entry name" value="N-terminal domain of the delta subunit of the F1F0-ATP synthase"/>
    <property type="match status" value="1"/>
</dbReference>
<evidence type="ECO:0000256" key="4">
    <source>
        <dbReference type="ARBA" id="ARBA00023065"/>
    </source>
</evidence>
<dbReference type="SUPFAM" id="SSF47928">
    <property type="entry name" value="N-terminal domain of the delta subunit of the F1F0-ATP synthase"/>
    <property type="match status" value="1"/>
</dbReference>
<gene>
    <name evidence="8 9" type="primary">atpH</name>
    <name evidence="9" type="ORF">MECH1_V1_1547</name>
</gene>
<dbReference type="InterPro" id="IPR000711">
    <property type="entry name" value="ATPase_OSCP/dsu"/>
</dbReference>
<keyword evidence="7 8" id="KW-0066">ATP synthesis</keyword>
<keyword evidence="2 8" id="KW-0813">Transport</keyword>
<evidence type="ECO:0000256" key="8">
    <source>
        <dbReference type="HAMAP-Rule" id="MF_01416"/>
    </source>
</evidence>
<evidence type="ECO:0000256" key="6">
    <source>
        <dbReference type="ARBA" id="ARBA00023196"/>
    </source>
</evidence>
<dbReference type="PANTHER" id="PTHR11910">
    <property type="entry name" value="ATP SYNTHASE DELTA CHAIN"/>
    <property type="match status" value="1"/>
</dbReference>